<dbReference type="PANTHER" id="PTHR10963:SF55">
    <property type="entry name" value="GLYCOSIDE HYDROLASE FAMILY 16 PROTEIN"/>
    <property type="match status" value="1"/>
</dbReference>
<dbReference type="PANTHER" id="PTHR10963">
    <property type="entry name" value="GLYCOSYL HYDROLASE-RELATED"/>
    <property type="match status" value="1"/>
</dbReference>
<dbReference type="AlphaFoldDB" id="A0A9J6ZSA0"/>
<reference evidence="3" key="1">
    <citation type="submission" date="2022-05" db="EMBL/GenBank/DDBJ databases">
        <authorList>
            <person name="Sun X."/>
        </authorList>
    </citation>
    <scope>NUCLEOTIDE SEQUENCE</scope>
    <source>
        <strain evidence="3">Ai-910</strain>
    </source>
</reference>
<protein>
    <submittedName>
        <fullName evidence="3">Glycoside hydrolase family 16 protein</fullName>
    </submittedName>
</protein>
<dbReference type="InterPro" id="IPR000757">
    <property type="entry name" value="Beta-glucanase-like"/>
</dbReference>
<reference evidence="3" key="2">
    <citation type="submission" date="2022-06" db="EMBL/GenBank/DDBJ databases">
        <title>Xiashengella guii gen. nov. sp. nov., a bacterium isolated form anaerobic digestion tank.</title>
        <authorList>
            <person name="Huang H."/>
        </authorList>
    </citation>
    <scope>NUCLEOTIDE SEQUENCE</scope>
    <source>
        <strain evidence="3">Ai-910</strain>
    </source>
</reference>
<dbReference type="GO" id="GO:0005975">
    <property type="term" value="P:carbohydrate metabolic process"/>
    <property type="evidence" value="ECO:0007669"/>
    <property type="project" value="InterPro"/>
</dbReference>
<evidence type="ECO:0000256" key="1">
    <source>
        <dbReference type="ARBA" id="ARBA00006865"/>
    </source>
</evidence>
<gene>
    <name evidence="3" type="ORF">M9189_05530</name>
</gene>
<evidence type="ECO:0000259" key="2">
    <source>
        <dbReference type="PROSITE" id="PS51762"/>
    </source>
</evidence>
<evidence type="ECO:0000313" key="3">
    <source>
        <dbReference type="EMBL" id="URW80812.1"/>
    </source>
</evidence>
<dbReference type="KEGG" id="alkq:M9189_05530"/>
<dbReference type="GO" id="GO:0004553">
    <property type="term" value="F:hydrolase activity, hydrolyzing O-glycosyl compounds"/>
    <property type="evidence" value="ECO:0007669"/>
    <property type="project" value="InterPro"/>
</dbReference>
<comment type="similarity">
    <text evidence="1">Belongs to the glycosyl hydrolase 16 family.</text>
</comment>
<dbReference type="SUPFAM" id="SSF49899">
    <property type="entry name" value="Concanavalin A-like lectins/glucanases"/>
    <property type="match status" value="1"/>
</dbReference>
<name>A0A9J6ZSA0_9BACT</name>
<organism evidence="3 4">
    <name type="scientific">Xiashengella succiniciproducens</name>
    <dbReference type="NCBI Taxonomy" id="2949635"/>
    <lineage>
        <taxon>Bacteria</taxon>
        <taxon>Pseudomonadati</taxon>
        <taxon>Bacteroidota</taxon>
        <taxon>Bacteroidia</taxon>
        <taxon>Marinilabiliales</taxon>
        <taxon>Marinilabiliaceae</taxon>
        <taxon>Xiashengella</taxon>
    </lineage>
</organism>
<dbReference type="RefSeq" id="WP_250725252.1">
    <property type="nucleotide sequence ID" value="NZ_CP098400.1"/>
</dbReference>
<dbReference type="Pfam" id="PF00722">
    <property type="entry name" value="Glyco_hydro_16"/>
    <property type="match status" value="1"/>
</dbReference>
<dbReference type="PROSITE" id="PS51762">
    <property type="entry name" value="GH16_2"/>
    <property type="match status" value="1"/>
</dbReference>
<proteinExistence type="inferred from homology"/>
<dbReference type="Gene3D" id="2.60.120.200">
    <property type="match status" value="1"/>
</dbReference>
<dbReference type="Proteomes" id="UP001056426">
    <property type="component" value="Chromosome"/>
</dbReference>
<keyword evidence="3" id="KW-0378">Hydrolase</keyword>
<dbReference type="InterPro" id="IPR013320">
    <property type="entry name" value="ConA-like_dom_sf"/>
</dbReference>
<dbReference type="InterPro" id="IPR050546">
    <property type="entry name" value="Glycosyl_Hydrlase_16"/>
</dbReference>
<accession>A0A9J6ZSA0</accession>
<keyword evidence="4" id="KW-1185">Reference proteome</keyword>
<evidence type="ECO:0000313" key="4">
    <source>
        <dbReference type="Proteomes" id="UP001056426"/>
    </source>
</evidence>
<dbReference type="EMBL" id="CP098400">
    <property type="protein sequence ID" value="URW80812.1"/>
    <property type="molecule type" value="Genomic_DNA"/>
</dbReference>
<dbReference type="CDD" id="cd00413">
    <property type="entry name" value="Glyco_hydrolase_16"/>
    <property type="match status" value="1"/>
</dbReference>
<sequence length="484" mass="57197">MATIFGIQIGSKFPSTKKYEAWLDKTQADYERFTAFENSELLRRYRELDALIHSGEFEKKVRELKTLRYKDTPQWHQLNQYKALRSSSDIKSYFKYLKSGKLERMRQIEASSSYKEYIELKNYINSTEFIAAKAHKDFKTSDAYAKFRTFKTLSKQADIKFYNSTASRQEYKTVIKLEDSERLKGFFELENTIKSQEFQDHKAFMEDRKRFEKSEEARLINEFKLLQKNEEIKWFFEKEKKNPFTDIKKWKLTFEENFDAISLDTGRWMTGYYWGKALINENYVPASEKQFFTERNIELRESMARITTRQEEARGKVWDLTMGFIPHQFNYTSGLISTGRSFRQKYGKFMAKVRFSATYPAVSAFWMAGEKITPHIDIVKTAYKKGDNIECGVYMNEGKELAKRTHKVNGATFKNEFYIYTCEWSPEAIIWKINGHEVARETKHIPNEAMYLSFCTILPEEPAAGTLPATMEIDWVRCYEAVQA</sequence>
<feature type="domain" description="GH16" evidence="2">
    <location>
        <begin position="238"/>
        <end position="484"/>
    </location>
</feature>